<evidence type="ECO:0000313" key="1">
    <source>
        <dbReference type="Proteomes" id="UP000887566"/>
    </source>
</evidence>
<keyword evidence="1" id="KW-1185">Reference proteome</keyword>
<organism evidence="1 2">
    <name type="scientific">Plectus sambesii</name>
    <dbReference type="NCBI Taxonomy" id="2011161"/>
    <lineage>
        <taxon>Eukaryota</taxon>
        <taxon>Metazoa</taxon>
        <taxon>Ecdysozoa</taxon>
        <taxon>Nematoda</taxon>
        <taxon>Chromadorea</taxon>
        <taxon>Plectida</taxon>
        <taxon>Plectina</taxon>
        <taxon>Plectoidea</taxon>
        <taxon>Plectidae</taxon>
        <taxon>Plectus</taxon>
    </lineage>
</organism>
<reference evidence="2" key="1">
    <citation type="submission" date="2022-11" db="UniProtKB">
        <authorList>
            <consortium name="WormBaseParasite"/>
        </authorList>
    </citation>
    <scope>IDENTIFICATION</scope>
</reference>
<dbReference type="Proteomes" id="UP000887566">
    <property type="component" value="Unplaced"/>
</dbReference>
<dbReference type="AlphaFoldDB" id="A0A914VDV0"/>
<evidence type="ECO:0000313" key="2">
    <source>
        <dbReference type="WBParaSite" id="PSAMB.scaffold18530size924.g37615.t1"/>
    </source>
</evidence>
<accession>A0A914VDV0</accession>
<sequence>LLALLWGSLAGECVPDHERQGRLAIDIAHAEGTTADRSIRSASALFSNEQLGAAGTSATLTARIPRFVEFLRIRERRMNR</sequence>
<protein>
    <submittedName>
        <fullName evidence="2">Uncharacterized protein</fullName>
    </submittedName>
</protein>
<dbReference type="WBParaSite" id="PSAMB.scaffold18530size924.g37615.t1">
    <property type="protein sequence ID" value="PSAMB.scaffold18530size924.g37615.t1"/>
    <property type="gene ID" value="PSAMB.scaffold18530size924.g37615"/>
</dbReference>
<name>A0A914VDV0_9BILA</name>
<proteinExistence type="predicted"/>